<evidence type="ECO:0000259" key="2">
    <source>
        <dbReference type="SMART" id="SM00849"/>
    </source>
</evidence>
<dbReference type="InterPro" id="IPR001279">
    <property type="entry name" value="Metallo-B-lactamas"/>
</dbReference>
<gene>
    <name evidence="3" type="ORF">B1756_07260</name>
</gene>
<accession>A0A2Z2HWJ0</accession>
<dbReference type="Gene3D" id="1.10.10.10">
    <property type="entry name" value="Winged helix-like DNA-binding domain superfamily/Winged helix DNA-binding domain"/>
    <property type="match status" value="1"/>
</dbReference>
<evidence type="ECO:0000313" key="3">
    <source>
        <dbReference type="EMBL" id="ARS91726.1"/>
    </source>
</evidence>
<feature type="domain" description="Metallo-beta-lactamase" evidence="2">
    <location>
        <begin position="30"/>
        <end position="229"/>
    </location>
</feature>
<dbReference type="Pfam" id="PF00753">
    <property type="entry name" value="Lactamase_B"/>
    <property type="match status" value="1"/>
</dbReference>
<keyword evidence="4" id="KW-1185">Reference proteome</keyword>
<dbReference type="GeneID" id="32893866"/>
<feature type="region of interest" description="Disordered" evidence="1">
    <location>
        <begin position="263"/>
        <end position="292"/>
    </location>
</feature>
<name>A0A2Z2HWJ0_9EURY</name>
<dbReference type="PANTHER" id="PTHR23131">
    <property type="entry name" value="ENDORIBONUCLEASE LACTB2"/>
    <property type="match status" value="1"/>
</dbReference>
<sequence>MTESERESENGREPDAEFVRVPVGYGTPEGINSAYVLPDHGVVIDPGPPSPPAFETLTDELEAVEMAVTDVDHVVVTHWHVDHSGLATRLAREAEATVHMHEVDAPLVGDYAESRPERVDRDDRTLQQWGVPESTRDAIAQTDTPTSMPDSFPVETHDHGDTVGGVELLSTPGHTAGHLALRTHETLFLGDLLLPTYTPNVGGSDTRLDDPLGDYLTSLERLEAVADEHGFTHGQPGHGTALELAPEIADVRAHHRERAAAAFESLSSGSEGDGGGGGGAASDEPGTTPWAVAGDLFGDLQGFHAKFGAGEAAAHLERLAELGVVERLEGSTIRYRQAVEEYPSPESLTP</sequence>
<protein>
    <submittedName>
        <fullName evidence="3">MBL fold metallo-hydrolase</fullName>
    </submittedName>
</protein>
<dbReference type="GO" id="GO:0016787">
    <property type="term" value="F:hydrolase activity"/>
    <property type="evidence" value="ECO:0007669"/>
    <property type="project" value="UniProtKB-KW"/>
</dbReference>
<dbReference type="RefSeq" id="WP_086890084.1">
    <property type="nucleotide sequence ID" value="NZ_CP019893.1"/>
</dbReference>
<dbReference type="Gene3D" id="3.60.15.10">
    <property type="entry name" value="Ribonuclease Z/Hydroxyacylglutathione hydrolase-like"/>
    <property type="match status" value="1"/>
</dbReference>
<organism evidence="3 4">
    <name type="scientific">Natrarchaeobaculum aegyptiacum</name>
    <dbReference type="NCBI Taxonomy" id="745377"/>
    <lineage>
        <taxon>Archaea</taxon>
        <taxon>Methanobacteriati</taxon>
        <taxon>Methanobacteriota</taxon>
        <taxon>Stenosarchaea group</taxon>
        <taxon>Halobacteria</taxon>
        <taxon>Halobacteriales</taxon>
        <taxon>Natrialbaceae</taxon>
        <taxon>Natrarchaeobaculum</taxon>
    </lineage>
</organism>
<evidence type="ECO:0000256" key="1">
    <source>
        <dbReference type="SAM" id="MobiDB-lite"/>
    </source>
</evidence>
<dbReference type="PANTHER" id="PTHR23131:SF4">
    <property type="entry name" value="METALLO-BETA-LACTAMASE SUPERFAMILY POTEIN"/>
    <property type="match status" value="1"/>
</dbReference>
<keyword evidence="3" id="KW-0378">Hydrolase</keyword>
<dbReference type="SMART" id="SM00849">
    <property type="entry name" value="Lactamase_B"/>
    <property type="match status" value="1"/>
</dbReference>
<dbReference type="InterPro" id="IPR036866">
    <property type="entry name" value="RibonucZ/Hydroxyglut_hydro"/>
</dbReference>
<dbReference type="Proteomes" id="UP000250088">
    <property type="component" value="Chromosome"/>
</dbReference>
<proteinExistence type="predicted"/>
<dbReference type="AlphaFoldDB" id="A0A2Z2HWJ0"/>
<reference evidence="4" key="1">
    <citation type="submission" date="2017-02" db="EMBL/GenBank/DDBJ databases">
        <title>Natronthermophilus aegyptiacus gen. nov.,sp. nov., an aerobic, extremely halophilic alkalithermophilic archaeon isolated from the athalassohaline Wadi An Natrun, Egypt.</title>
        <authorList>
            <person name="Zhao B."/>
        </authorList>
    </citation>
    <scope>NUCLEOTIDE SEQUENCE [LARGE SCALE GENOMIC DNA]</scope>
    <source>
        <strain evidence="4">JW/NM-HA 15</strain>
    </source>
</reference>
<evidence type="ECO:0000313" key="4">
    <source>
        <dbReference type="Proteomes" id="UP000250088"/>
    </source>
</evidence>
<dbReference type="InterPro" id="IPR050662">
    <property type="entry name" value="Sec-metab_biosynth-thioest"/>
</dbReference>
<feature type="compositionally biased region" description="Gly residues" evidence="1">
    <location>
        <begin position="271"/>
        <end position="280"/>
    </location>
</feature>
<dbReference type="OrthoDB" id="205181at2157"/>
<dbReference type="SUPFAM" id="SSF56281">
    <property type="entry name" value="Metallo-hydrolase/oxidoreductase"/>
    <property type="match status" value="1"/>
</dbReference>
<dbReference type="InterPro" id="IPR036388">
    <property type="entry name" value="WH-like_DNA-bd_sf"/>
</dbReference>
<dbReference type="EMBL" id="CP019893">
    <property type="protein sequence ID" value="ARS91726.1"/>
    <property type="molecule type" value="Genomic_DNA"/>
</dbReference>
<dbReference type="KEGG" id="naj:B1756_07260"/>